<accession>A0A328FC33</accession>
<dbReference type="Proteomes" id="UP000248798">
    <property type="component" value="Unassembled WGS sequence"/>
</dbReference>
<reference evidence="3 6" key="2">
    <citation type="submission" date="2019-02" db="EMBL/GenBank/DDBJ databases">
        <title>Complete genome sequence of Desulfobacter hydrogenophilus AcRS1.</title>
        <authorList>
            <person name="Marietou A."/>
            <person name="Lund M.B."/>
            <person name="Marshall I.P.G."/>
            <person name="Schreiber L."/>
            <person name="Jorgensen B."/>
        </authorList>
    </citation>
    <scope>NUCLEOTIDE SEQUENCE [LARGE SCALE GENOMIC DNA]</scope>
    <source>
        <strain evidence="3 6">AcRS1</strain>
    </source>
</reference>
<evidence type="ECO:0000313" key="3">
    <source>
        <dbReference type="EMBL" id="QBH12114.1"/>
    </source>
</evidence>
<keyword evidence="1" id="KW-0812">Transmembrane</keyword>
<dbReference type="EMBL" id="CP036313">
    <property type="protein sequence ID" value="QBH12114.1"/>
    <property type="molecule type" value="Genomic_DNA"/>
</dbReference>
<gene>
    <name evidence="4" type="ORF">DO021_17900</name>
    <name evidence="3" type="ORF">EYB58_03745</name>
</gene>
<dbReference type="RefSeq" id="WP_111959199.1">
    <property type="nucleotide sequence ID" value="NZ_CP036313.1"/>
</dbReference>
<evidence type="ECO:0000313" key="5">
    <source>
        <dbReference type="Proteomes" id="UP000248798"/>
    </source>
</evidence>
<evidence type="ECO:0000313" key="4">
    <source>
        <dbReference type="EMBL" id="RAM00665.1"/>
    </source>
</evidence>
<dbReference type="AlphaFoldDB" id="A0A328FC33"/>
<dbReference type="Proteomes" id="UP000293902">
    <property type="component" value="Chromosome"/>
</dbReference>
<reference evidence="4 5" key="1">
    <citation type="submission" date="2018-06" db="EMBL/GenBank/DDBJ databases">
        <title>Complete Genome Sequence of Desulfobacter hydrogenophilus (DSM3380).</title>
        <authorList>
            <person name="Marietou A."/>
            <person name="Schreiber L."/>
            <person name="Marshall I."/>
            <person name="Jorgensen B."/>
        </authorList>
    </citation>
    <scope>NUCLEOTIDE SEQUENCE [LARGE SCALE GENOMIC DNA]</scope>
    <source>
        <strain evidence="4 5">DSM 3380</strain>
    </source>
</reference>
<keyword evidence="2" id="KW-0732">Signal</keyword>
<keyword evidence="1" id="KW-1133">Transmembrane helix</keyword>
<evidence type="ECO:0000256" key="1">
    <source>
        <dbReference type="SAM" id="Phobius"/>
    </source>
</evidence>
<keyword evidence="6" id="KW-1185">Reference proteome</keyword>
<evidence type="ECO:0000313" key="6">
    <source>
        <dbReference type="Proteomes" id="UP000293902"/>
    </source>
</evidence>
<dbReference type="EMBL" id="QLNI01000041">
    <property type="protein sequence ID" value="RAM00665.1"/>
    <property type="molecule type" value="Genomic_DNA"/>
</dbReference>
<proteinExistence type="predicted"/>
<feature type="transmembrane region" description="Helical" evidence="1">
    <location>
        <begin position="146"/>
        <end position="165"/>
    </location>
</feature>
<feature type="chain" id="PRO_5030062917" evidence="2">
    <location>
        <begin position="22"/>
        <end position="188"/>
    </location>
</feature>
<sequence>MKKIMLLCLALVLGFQAQVMAHSTKGRLKVPLDKEVLSIDDIAYFFESYVYREFYKGKYENPDKRFYVNKFLGVDQKGDHAVVRFRTLDISKKFRNKDIKQGKGTFEDQAFMVRLPSGVWAIDMQGKAPVEMYTYVEKWGYYYKKYVMPVSVVGFALGVGTLALLRIRKRKKIGSGDPGGNTVAPPAA</sequence>
<organism evidence="4 5">
    <name type="scientific">Desulfobacter hydrogenophilus</name>
    <dbReference type="NCBI Taxonomy" id="2291"/>
    <lineage>
        <taxon>Bacteria</taxon>
        <taxon>Pseudomonadati</taxon>
        <taxon>Thermodesulfobacteriota</taxon>
        <taxon>Desulfobacteria</taxon>
        <taxon>Desulfobacterales</taxon>
        <taxon>Desulfobacteraceae</taxon>
        <taxon>Desulfobacter</taxon>
    </lineage>
</organism>
<protein>
    <submittedName>
        <fullName evidence="4">Uncharacterized protein</fullName>
    </submittedName>
</protein>
<dbReference type="OrthoDB" id="5470779at2"/>
<evidence type="ECO:0000256" key="2">
    <source>
        <dbReference type="SAM" id="SignalP"/>
    </source>
</evidence>
<keyword evidence="1" id="KW-0472">Membrane</keyword>
<feature type="signal peptide" evidence="2">
    <location>
        <begin position="1"/>
        <end position="21"/>
    </location>
</feature>
<name>A0A328FC33_9BACT</name>